<dbReference type="Pfam" id="PF06580">
    <property type="entry name" value="His_kinase"/>
    <property type="match status" value="1"/>
</dbReference>
<dbReference type="Proteomes" id="UP000295390">
    <property type="component" value="Unassembled WGS sequence"/>
</dbReference>
<keyword evidence="1" id="KW-1133">Transmembrane helix</keyword>
<feature type="transmembrane region" description="Helical" evidence="1">
    <location>
        <begin position="44"/>
        <end position="67"/>
    </location>
</feature>
<protein>
    <submittedName>
        <fullName evidence="3">Histidine kinase</fullName>
    </submittedName>
</protein>
<dbReference type="InterPro" id="IPR036890">
    <property type="entry name" value="HATPase_C_sf"/>
</dbReference>
<gene>
    <name evidence="3" type="ORF">DFQ07_3030</name>
</gene>
<evidence type="ECO:0000313" key="3">
    <source>
        <dbReference type="EMBL" id="TDQ21934.1"/>
    </source>
</evidence>
<evidence type="ECO:0000259" key="2">
    <source>
        <dbReference type="Pfam" id="PF06580"/>
    </source>
</evidence>
<dbReference type="InterPro" id="IPR010559">
    <property type="entry name" value="Sig_transdc_His_kin_internal"/>
</dbReference>
<keyword evidence="4" id="KW-1185">Reference proteome</keyword>
<feature type="transmembrane region" description="Helical" evidence="1">
    <location>
        <begin position="79"/>
        <end position="100"/>
    </location>
</feature>
<dbReference type="GO" id="GO:0016020">
    <property type="term" value="C:membrane"/>
    <property type="evidence" value="ECO:0007669"/>
    <property type="project" value="InterPro"/>
</dbReference>
<dbReference type="EMBL" id="SNYH01000007">
    <property type="protein sequence ID" value="TDQ21934.1"/>
    <property type="molecule type" value="Genomic_DNA"/>
</dbReference>
<dbReference type="RefSeq" id="WP_243743997.1">
    <property type="nucleotide sequence ID" value="NZ_SNYH01000007.1"/>
</dbReference>
<dbReference type="PANTHER" id="PTHR34220">
    <property type="entry name" value="SENSOR HISTIDINE KINASE YPDA"/>
    <property type="match status" value="1"/>
</dbReference>
<keyword evidence="3" id="KW-0418">Kinase</keyword>
<keyword evidence="1" id="KW-0472">Membrane</keyword>
<feature type="domain" description="Signal transduction histidine kinase internal region" evidence="2">
    <location>
        <begin position="170"/>
        <end position="249"/>
    </location>
</feature>
<dbReference type="PANTHER" id="PTHR34220:SF7">
    <property type="entry name" value="SENSOR HISTIDINE KINASE YPDA"/>
    <property type="match status" value="1"/>
</dbReference>
<sequence>MITRTAVIKFFSESRVLQHVLFWCVFLVLDFPKDSLIYQEEFSFLGTFVMSMCHMIPKIITSYFLAYYVIPKFLLRKKYVMTVVLFLIATYLFAAFNRILVVHVGETLIRKGVFTQEPILEILIDWKKLLFGYIPNMYLTTLIFLSVKYFMDYKRVKEKELVFEKEKTEAELKTLKAQLNPHFLFNTLNNIYSLSLSNSPKTPTSIGKLSEMLDYVLYRCNTKFVLLSNEIKLIENYIELEKLRYDSRLKVSLINYVEKDIKIPPLILLSLVENAFKHGAGEDSGSPEIKIELLSSEDSFKFKISNTVSKDYVLKKESIGLLNVRKQLDLIYQDQYSLTIENEGNEFNVVLKIYSN</sequence>
<accession>A0A4R6TAG0</accession>
<dbReference type="GO" id="GO:0000155">
    <property type="term" value="F:phosphorelay sensor kinase activity"/>
    <property type="evidence" value="ECO:0007669"/>
    <property type="project" value="InterPro"/>
</dbReference>
<keyword evidence="1" id="KW-0812">Transmembrane</keyword>
<dbReference type="Gene3D" id="3.30.565.10">
    <property type="entry name" value="Histidine kinase-like ATPase, C-terminal domain"/>
    <property type="match status" value="1"/>
</dbReference>
<name>A0A4R6TAG0_9FLAO</name>
<proteinExistence type="predicted"/>
<comment type="caution">
    <text evidence="3">The sequence shown here is derived from an EMBL/GenBank/DDBJ whole genome shotgun (WGS) entry which is preliminary data.</text>
</comment>
<dbReference type="InterPro" id="IPR050640">
    <property type="entry name" value="Bact_2-comp_sensor_kinase"/>
</dbReference>
<evidence type="ECO:0000313" key="4">
    <source>
        <dbReference type="Proteomes" id="UP000295390"/>
    </source>
</evidence>
<evidence type="ECO:0000256" key="1">
    <source>
        <dbReference type="SAM" id="Phobius"/>
    </source>
</evidence>
<keyword evidence="3" id="KW-0808">Transferase</keyword>
<reference evidence="3 4" key="1">
    <citation type="submission" date="2019-03" db="EMBL/GenBank/DDBJ databases">
        <title>Genomic Encyclopedia of Type Strains, Phase III (KMG-III): the genomes of soil and plant-associated and newly described type strains.</title>
        <authorList>
            <person name="Whitman W."/>
        </authorList>
    </citation>
    <scope>NUCLEOTIDE SEQUENCE [LARGE SCALE GENOMIC DNA]</scope>
    <source>
        <strain evidence="3 4">CECT 8283</strain>
    </source>
</reference>
<dbReference type="AlphaFoldDB" id="A0A4R6TAG0"/>
<organism evidence="3 4">
    <name type="scientific">Tenacibaculum caenipelagi</name>
    <dbReference type="NCBI Taxonomy" id="1325435"/>
    <lineage>
        <taxon>Bacteria</taxon>
        <taxon>Pseudomonadati</taxon>
        <taxon>Bacteroidota</taxon>
        <taxon>Flavobacteriia</taxon>
        <taxon>Flavobacteriales</taxon>
        <taxon>Flavobacteriaceae</taxon>
        <taxon>Tenacibaculum</taxon>
    </lineage>
</organism>
<feature type="transmembrane region" description="Helical" evidence="1">
    <location>
        <begin position="130"/>
        <end position="151"/>
    </location>
</feature>